<evidence type="ECO:0000256" key="1">
    <source>
        <dbReference type="ARBA" id="ARBA00004141"/>
    </source>
</evidence>
<dbReference type="RefSeq" id="WP_167204760.1">
    <property type="nucleotide sequence ID" value="NZ_CP050063.1"/>
</dbReference>
<feature type="transmembrane region" description="Helical" evidence="5">
    <location>
        <begin position="261"/>
        <end position="287"/>
    </location>
</feature>
<evidence type="ECO:0000259" key="6">
    <source>
        <dbReference type="Pfam" id="PF04932"/>
    </source>
</evidence>
<evidence type="ECO:0000256" key="2">
    <source>
        <dbReference type="ARBA" id="ARBA00022692"/>
    </source>
</evidence>
<feature type="transmembrane region" description="Helical" evidence="5">
    <location>
        <begin position="147"/>
        <end position="168"/>
    </location>
</feature>
<comment type="subcellular location">
    <subcellularLocation>
        <location evidence="1">Membrane</location>
        <topology evidence="1">Multi-pass membrane protein</topology>
    </subcellularLocation>
</comment>
<name>A0A6G9AGS1_9BACT</name>
<dbReference type="KEGG" id="spib:G8759_02085"/>
<keyword evidence="3 5" id="KW-1133">Transmembrane helix</keyword>
<evidence type="ECO:0000256" key="5">
    <source>
        <dbReference type="SAM" id="Phobius"/>
    </source>
</evidence>
<dbReference type="InterPro" id="IPR007016">
    <property type="entry name" value="O-antigen_ligase-rel_domated"/>
</dbReference>
<dbReference type="GO" id="GO:0016874">
    <property type="term" value="F:ligase activity"/>
    <property type="evidence" value="ECO:0007669"/>
    <property type="project" value="UniProtKB-KW"/>
</dbReference>
<keyword evidence="4 5" id="KW-0472">Membrane</keyword>
<feature type="domain" description="O-antigen ligase-related" evidence="6">
    <location>
        <begin position="263"/>
        <end position="405"/>
    </location>
</feature>
<feature type="transmembrane region" description="Helical" evidence="5">
    <location>
        <begin position="392"/>
        <end position="414"/>
    </location>
</feature>
<feature type="transmembrane region" description="Helical" evidence="5">
    <location>
        <begin position="175"/>
        <end position="192"/>
    </location>
</feature>
<feature type="transmembrane region" description="Helical" evidence="5">
    <location>
        <begin position="12"/>
        <end position="34"/>
    </location>
</feature>
<evidence type="ECO:0000313" key="7">
    <source>
        <dbReference type="EMBL" id="QIP11506.1"/>
    </source>
</evidence>
<evidence type="ECO:0000256" key="4">
    <source>
        <dbReference type="ARBA" id="ARBA00023136"/>
    </source>
</evidence>
<feature type="transmembrane region" description="Helical" evidence="5">
    <location>
        <begin position="40"/>
        <end position="59"/>
    </location>
</feature>
<protein>
    <submittedName>
        <fullName evidence="7">O-antigen ligase family protein</fullName>
    </submittedName>
</protein>
<dbReference type="Proteomes" id="UP000501802">
    <property type="component" value="Chromosome"/>
</dbReference>
<evidence type="ECO:0000313" key="8">
    <source>
        <dbReference type="Proteomes" id="UP000501802"/>
    </source>
</evidence>
<dbReference type="PANTHER" id="PTHR37422:SF13">
    <property type="entry name" value="LIPOPOLYSACCHARIDE BIOSYNTHESIS PROTEIN PA4999-RELATED"/>
    <property type="match status" value="1"/>
</dbReference>
<keyword evidence="7" id="KW-0436">Ligase</keyword>
<reference evidence="7 8" key="1">
    <citation type="submission" date="2020-03" db="EMBL/GenBank/DDBJ databases">
        <authorList>
            <person name="Kim M.K."/>
        </authorList>
    </citation>
    <scope>NUCLEOTIDE SEQUENCE [LARGE SCALE GENOMIC DNA]</scope>
    <source>
        <strain evidence="7 8">BT328</strain>
    </source>
</reference>
<keyword evidence="8" id="KW-1185">Reference proteome</keyword>
<dbReference type="InterPro" id="IPR051533">
    <property type="entry name" value="WaaL-like"/>
</dbReference>
<evidence type="ECO:0000256" key="3">
    <source>
        <dbReference type="ARBA" id="ARBA00022989"/>
    </source>
</evidence>
<feature type="transmembrane region" description="Helical" evidence="5">
    <location>
        <begin position="299"/>
        <end position="320"/>
    </location>
</feature>
<dbReference type="GO" id="GO:0016020">
    <property type="term" value="C:membrane"/>
    <property type="evidence" value="ECO:0007669"/>
    <property type="project" value="UniProtKB-SubCell"/>
</dbReference>
<gene>
    <name evidence="7" type="ORF">G8759_02085</name>
</gene>
<dbReference type="AlphaFoldDB" id="A0A6G9AGS1"/>
<feature type="transmembrane region" description="Helical" evidence="5">
    <location>
        <begin position="230"/>
        <end position="249"/>
    </location>
</feature>
<feature type="transmembrane region" description="Helical" evidence="5">
    <location>
        <begin position="66"/>
        <end position="82"/>
    </location>
</feature>
<keyword evidence="2 5" id="KW-0812">Transmembrane</keyword>
<feature type="transmembrane region" description="Helical" evidence="5">
    <location>
        <begin position="88"/>
        <end position="107"/>
    </location>
</feature>
<sequence>MFERTLLLNRQLLNNRWLFTLLGILVAVLGGWLVGNFGMTGALMTVGLPVGLLIVANILLEPKIGLLAYLNLSFLLGWARFIQSDFPLGLAMDSVLVLTLLSVFLNAKRMNWKRLRHPVYFAVVFWLLYTILELLNPEAPYKPAWFFHARAFSLNWFYMATIMLVVPITKEDIRLLIKIWLIWSFLAALWAFKQQYIGLEASEIRWLAEGNDRTHVLWGQLRSFSFYSDASQFGAEMASATLICSIRFFEEKGVMRRIGYVFLTLIFFWAYAVSGTRSAFFVLVAGYPSYLFLRRDPALIFKGVMVALPLLVILLFTHLGDSVYQIYRIRTALRPSEDASFLVRLENQQKLRAYLKDLPFGAGIGTSADTGARFSPNHFAAQIPPDSWYVEIWIETGIVGLTLYLLMLATIIGYGVYKVWQIKDPWLFRLMIALLANFIGIALMCYSNPTLSQFPTCTMLYIASILFTTCERWDTVPEKIVNKYNGLMTSVRN</sequence>
<proteinExistence type="predicted"/>
<dbReference type="Pfam" id="PF04932">
    <property type="entry name" value="Wzy_C"/>
    <property type="match status" value="1"/>
</dbReference>
<dbReference type="PANTHER" id="PTHR37422">
    <property type="entry name" value="TEICHURONIC ACID BIOSYNTHESIS PROTEIN TUAE"/>
    <property type="match status" value="1"/>
</dbReference>
<accession>A0A6G9AGS1</accession>
<feature type="transmembrane region" description="Helical" evidence="5">
    <location>
        <begin position="119"/>
        <end position="135"/>
    </location>
</feature>
<dbReference type="EMBL" id="CP050063">
    <property type="protein sequence ID" value="QIP11506.1"/>
    <property type="molecule type" value="Genomic_DNA"/>
</dbReference>
<feature type="transmembrane region" description="Helical" evidence="5">
    <location>
        <begin position="426"/>
        <end position="446"/>
    </location>
</feature>
<organism evidence="7 8">
    <name type="scientific">Spirosoma aureum</name>
    <dbReference type="NCBI Taxonomy" id="2692134"/>
    <lineage>
        <taxon>Bacteria</taxon>
        <taxon>Pseudomonadati</taxon>
        <taxon>Bacteroidota</taxon>
        <taxon>Cytophagia</taxon>
        <taxon>Cytophagales</taxon>
        <taxon>Cytophagaceae</taxon>
        <taxon>Spirosoma</taxon>
    </lineage>
</organism>